<evidence type="ECO:0000313" key="2">
    <source>
        <dbReference type="Proteomes" id="UP000261560"/>
    </source>
</evidence>
<dbReference type="Proteomes" id="UP000261560">
    <property type="component" value="Unplaced"/>
</dbReference>
<organism evidence="1 2">
    <name type="scientific">Oryzias melastigma</name>
    <name type="common">Marine medaka</name>
    <dbReference type="NCBI Taxonomy" id="30732"/>
    <lineage>
        <taxon>Eukaryota</taxon>
        <taxon>Metazoa</taxon>
        <taxon>Chordata</taxon>
        <taxon>Craniata</taxon>
        <taxon>Vertebrata</taxon>
        <taxon>Euteleostomi</taxon>
        <taxon>Actinopterygii</taxon>
        <taxon>Neopterygii</taxon>
        <taxon>Teleostei</taxon>
        <taxon>Neoteleostei</taxon>
        <taxon>Acanthomorphata</taxon>
        <taxon>Ovalentaria</taxon>
        <taxon>Atherinomorphae</taxon>
        <taxon>Beloniformes</taxon>
        <taxon>Adrianichthyidae</taxon>
        <taxon>Oryziinae</taxon>
        <taxon>Oryzias</taxon>
    </lineage>
</organism>
<dbReference type="AlphaFoldDB" id="A0A3B3D2I3"/>
<dbReference type="PaxDb" id="30732-ENSOMEP00000023745"/>
<name>A0A3B3D2I3_ORYME</name>
<protein>
    <submittedName>
        <fullName evidence="1">Uncharacterized protein</fullName>
    </submittedName>
</protein>
<proteinExistence type="predicted"/>
<evidence type="ECO:0000313" key="1">
    <source>
        <dbReference type="Ensembl" id="ENSOMEP00000023745.1"/>
    </source>
</evidence>
<reference evidence="1" key="1">
    <citation type="submission" date="2025-08" db="UniProtKB">
        <authorList>
            <consortium name="Ensembl"/>
        </authorList>
    </citation>
    <scope>IDENTIFICATION</scope>
</reference>
<sequence length="78" mass="8330">MGTCLPALSFDGYPEPNISEKIGLVFAHTVTSVKEGVTVACVLNATGNAVELKQGLHVGELYPLSDFSHNHHLLCLSH</sequence>
<accession>A0A3B3D2I3</accession>
<keyword evidence="2" id="KW-1185">Reference proteome</keyword>
<dbReference type="Ensembl" id="ENSOMET00000011421.1">
    <property type="protein sequence ID" value="ENSOMEP00000023745.1"/>
    <property type="gene ID" value="ENSOMEG00000004001.1"/>
</dbReference>
<reference evidence="1" key="2">
    <citation type="submission" date="2025-09" db="UniProtKB">
        <authorList>
            <consortium name="Ensembl"/>
        </authorList>
    </citation>
    <scope>IDENTIFICATION</scope>
</reference>